<dbReference type="Proteomes" id="UP001303046">
    <property type="component" value="Unassembled WGS sequence"/>
</dbReference>
<protein>
    <submittedName>
        <fullName evidence="2">Uncharacterized protein</fullName>
    </submittedName>
</protein>
<feature type="chain" id="PRO_5047206963" evidence="1">
    <location>
        <begin position="24"/>
        <end position="73"/>
    </location>
</feature>
<comment type="caution">
    <text evidence="2">The sequence shown here is derived from an EMBL/GenBank/DDBJ whole genome shotgun (WGS) entry which is preliminary data.</text>
</comment>
<feature type="signal peptide" evidence="1">
    <location>
        <begin position="1"/>
        <end position="23"/>
    </location>
</feature>
<evidence type="ECO:0000313" key="3">
    <source>
        <dbReference type="Proteomes" id="UP001303046"/>
    </source>
</evidence>
<sequence>MSRSRVLVFTFMALFILAAVVDSATIVRRSIPEVFNSPFHVLGKRNQFYGLFKKLNYDSVKPAFLHDGFGWHH</sequence>
<gene>
    <name evidence="2" type="primary">Necator_chrII.g4594</name>
    <name evidence="2" type="ORF">RB195_016802</name>
</gene>
<evidence type="ECO:0000313" key="2">
    <source>
        <dbReference type="EMBL" id="KAK6732654.1"/>
    </source>
</evidence>
<proteinExistence type="predicted"/>
<keyword evidence="1" id="KW-0732">Signal</keyword>
<evidence type="ECO:0000256" key="1">
    <source>
        <dbReference type="SAM" id="SignalP"/>
    </source>
</evidence>
<keyword evidence="3" id="KW-1185">Reference proteome</keyword>
<dbReference type="EMBL" id="JAVFWL010000002">
    <property type="protein sequence ID" value="KAK6732654.1"/>
    <property type="molecule type" value="Genomic_DNA"/>
</dbReference>
<name>A0ABR1C285_NECAM</name>
<organism evidence="2 3">
    <name type="scientific">Necator americanus</name>
    <name type="common">Human hookworm</name>
    <dbReference type="NCBI Taxonomy" id="51031"/>
    <lineage>
        <taxon>Eukaryota</taxon>
        <taxon>Metazoa</taxon>
        <taxon>Ecdysozoa</taxon>
        <taxon>Nematoda</taxon>
        <taxon>Chromadorea</taxon>
        <taxon>Rhabditida</taxon>
        <taxon>Rhabditina</taxon>
        <taxon>Rhabditomorpha</taxon>
        <taxon>Strongyloidea</taxon>
        <taxon>Ancylostomatidae</taxon>
        <taxon>Bunostominae</taxon>
        <taxon>Necator</taxon>
    </lineage>
</organism>
<reference evidence="2 3" key="1">
    <citation type="submission" date="2023-08" db="EMBL/GenBank/DDBJ databases">
        <title>A Necator americanus chromosomal reference genome.</title>
        <authorList>
            <person name="Ilik V."/>
            <person name="Petrzelkova K.J."/>
            <person name="Pardy F."/>
            <person name="Fuh T."/>
            <person name="Niatou-Singa F.S."/>
            <person name="Gouil Q."/>
            <person name="Baker L."/>
            <person name="Ritchie M.E."/>
            <person name="Jex A.R."/>
            <person name="Gazzola D."/>
            <person name="Li H."/>
            <person name="Toshio Fujiwara R."/>
            <person name="Zhan B."/>
            <person name="Aroian R.V."/>
            <person name="Pafco B."/>
            <person name="Schwarz E.M."/>
        </authorList>
    </citation>
    <scope>NUCLEOTIDE SEQUENCE [LARGE SCALE GENOMIC DNA]</scope>
    <source>
        <strain evidence="2 3">Aroian</strain>
        <tissue evidence="2">Whole animal</tissue>
    </source>
</reference>
<accession>A0ABR1C285</accession>